<accession>A0ABR3SWC6</accession>
<dbReference type="InterPro" id="IPR000683">
    <property type="entry name" value="Gfo/Idh/MocA-like_OxRdtase_N"/>
</dbReference>
<evidence type="ECO:0000313" key="4">
    <source>
        <dbReference type="Proteomes" id="UP001521116"/>
    </source>
</evidence>
<dbReference type="Gene3D" id="3.40.50.720">
    <property type="entry name" value="NAD(P)-binding Rossmann-like Domain"/>
    <property type="match status" value="1"/>
</dbReference>
<dbReference type="InterPro" id="IPR013944">
    <property type="entry name" value="OxRdtase_put_C"/>
</dbReference>
<dbReference type="InterPro" id="IPR052515">
    <property type="entry name" value="Gfo/Idh/MocA_Oxidoreductase"/>
</dbReference>
<evidence type="ECO:0000259" key="2">
    <source>
        <dbReference type="Pfam" id="PF08635"/>
    </source>
</evidence>
<evidence type="ECO:0000313" key="3">
    <source>
        <dbReference type="EMBL" id="KAL1631675.1"/>
    </source>
</evidence>
<feature type="domain" description="Gfo/Idh/MocA-like oxidoreductase N-terminal" evidence="1">
    <location>
        <begin position="4"/>
        <end position="156"/>
    </location>
</feature>
<gene>
    <name evidence="3" type="ORF">SLS56_004349</name>
</gene>
<feature type="domain" description="Oxidoreductase putative C-terminal" evidence="2">
    <location>
        <begin position="159"/>
        <end position="300"/>
    </location>
</feature>
<reference evidence="3 4" key="1">
    <citation type="submission" date="2024-02" db="EMBL/GenBank/DDBJ databases">
        <title>De novo assembly and annotation of 12 fungi associated with fruit tree decline syndrome in Ontario, Canada.</title>
        <authorList>
            <person name="Sulman M."/>
            <person name="Ellouze W."/>
            <person name="Ilyukhin E."/>
        </authorList>
    </citation>
    <scope>NUCLEOTIDE SEQUENCE [LARGE SCALE GENOMIC DNA]</scope>
    <source>
        <strain evidence="3 4">M1-105</strain>
    </source>
</reference>
<sequence length="394" mass="43664">MSALKVLFIGAGNIAFGNDNVLWNHSLRVEACLGSNLDVVGIIDPLAERVTQVLAQKKVSAAASCYKHARHFPSIGEAAAELKRTDTVPNLILLVVPPHLRGTTLEGRNLEMQIISAFGSGPAIFCEKPVSMARPIESLPVVDLLQQSGNTVSIGYMLRYLKVVQKAMSIIQENGLQVMTVNARYSAAYSRMRKTDWWYKSRQAGPIVEQATHFCDLCRYLGGEVQLDSVRAHSLEHDEPAGKLSHMLVDESPIPGDDRIPRVTTAFWKYHNGALGTLTHIIALHGIRYSNEIVVTADGYQLRLVDLYTTPTLYVRSPASESEEVFVYPNDDPFYSEFAVLLGTIVPGHHAENGDAQLPSHILSSFADACKTYEFTWRIRDESEKSSEAFRHPV</sequence>
<name>A0ABR3SWC6_9PEZI</name>
<dbReference type="Pfam" id="PF01408">
    <property type="entry name" value="GFO_IDH_MocA"/>
    <property type="match status" value="1"/>
</dbReference>
<keyword evidence="4" id="KW-1185">Reference proteome</keyword>
<protein>
    <recommendedName>
        <fullName evidence="5">Oxidoreductase</fullName>
    </recommendedName>
</protein>
<dbReference type="Gene3D" id="3.30.360.10">
    <property type="entry name" value="Dihydrodipicolinate Reductase, domain 2"/>
    <property type="match status" value="1"/>
</dbReference>
<comment type="caution">
    <text evidence="3">The sequence shown here is derived from an EMBL/GenBank/DDBJ whole genome shotgun (WGS) entry which is preliminary data.</text>
</comment>
<dbReference type="PANTHER" id="PTHR43249">
    <property type="entry name" value="UDP-N-ACETYL-2-AMINO-2-DEOXY-D-GLUCURONATE OXIDASE"/>
    <property type="match status" value="1"/>
</dbReference>
<evidence type="ECO:0008006" key="5">
    <source>
        <dbReference type="Google" id="ProtNLM"/>
    </source>
</evidence>
<dbReference type="Proteomes" id="UP001521116">
    <property type="component" value="Unassembled WGS sequence"/>
</dbReference>
<evidence type="ECO:0000259" key="1">
    <source>
        <dbReference type="Pfam" id="PF01408"/>
    </source>
</evidence>
<proteinExistence type="predicted"/>
<dbReference type="SUPFAM" id="SSF55347">
    <property type="entry name" value="Glyceraldehyde-3-phosphate dehydrogenase-like, C-terminal domain"/>
    <property type="match status" value="1"/>
</dbReference>
<dbReference type="Pfam" id="PF08635">
    <property type="entry name" value="ox_reductase_C"/>
    <property type="match status" value="1"/>
</dbReference>
<dbReference type="EMBL" id="JAJVDC020000039">
    <property type="protein sequence ID" value="KAL1631675.1"/>
    <property type="molecule type" value="Genomic_DNA"/>
</dbReference>
<dbReference type="InterPro" id="IPR036291">
    <property type="entry name" value="NAD(P)-bd_dom_sf"/>
</dbReference>
<dbReference type="PANTHER" id="PTHR43249:SF1">
    <property type="entry name" value="D-GLUCOSIDE 3-DEHYDROGENASE"/>
    <property type="match status" value="1"/>
</dbReference>
<dbReference type="SUPFAM" id="SSF51735">
    <property type="entry name" value="NAD(P)-binding Rossmann-fold domains"/>
    <property type="match status" value="1"/>
</dbReference>
<organism evidence="3 4">
    <name type="scientific">Neofusicoccum ribis</name>
    <dbReference type="NCBI Taxonomy" id="45134"/>
    <lineage>
        <taxon>Eukaryota</taxon>
        <taxon>Fungi</taxon>
        <taxon>Dikarya</taxon>
        <taxon>Ascomycota</taxon>
        <taxon>Pezizomycotina</taxon>
        <taxon>Dothideomycetes</taxon>
        <taxon>Dothideomycetes incertae sedis</taxon>
        <taxon>Botryosphaeriales</taxon>
        <taxon>Botryosphaeriaceae</taxon>
        <taxon>Neofusicoccum</taxon>
    </lineage>
</organism>